<evidence type="ECO:0000256" key="4">
    <source>
        <dbReference type="ARBA" id="ARBA00022741"/>
    </source>
</evidence>
<dbReference type="SMART" id="SM00326">
    <property type="entry name" value="SH3"/>
    <property type="match status" value="1"/>
</dbReference>
<dbReference type="GO" id="GO:0005737">
    <property type="term" value="C:cytoplasm"/>
    <property type="evidence" value="ECO:0007669"/>
    <property type="project" value="TreeGrafter"/>
</dbReference>
<evidence type="ECO:0000256" key="3">
    <source>
        <dbReference type="ARBA" id="ARBA00022553"/>
    </source>
</evidence>
<dbReference type="GO" id="GO:0005516">
    <property type="term" value="F:calmodulin binding"/>
    <property type="evidence" value="ECO:0007669"/>
    <property type="project" value="UniProtKB-KW"/>
</dbReference>
<comment type="similarity">
    <text evidence="1 11">Belongs to the TRAFAC class myosin-kinesin ATPase superfamily. Myosin family.</text>
</comment>
<feature type="binding site" evidence="11">
    <location>
        <begin position="93"/>
        <end position="100"/>
    </location>
    <ligand>
        <name>ATP</name>
        <dbReference type="ChEBI" id="CHEBI:30616"/>
    </ligand>
</feature>
<dbReference type="InterPro" id="IPR036072">
    <property type="entry name" value="MYSc_Myo1"/>
</dbReference>
<dbReference type="GO" id="GO:0005886">
    <property type="term" value="C:plasma membrane"/>
    <property type="evidence" value="ECO:0007669"/>
    <property type="project" value="TreeGrafter"/>
</dbReference>
<dbReference type="GO" id="GO:0006897">
    <property type="term" value="P:endocytosis"/>
    <property type="evidence" value="ECO:0007669"/>
    <property type="project" value="TreeGrafter"/>
</dbReference>
<dbReference type="OrthoDB" id="6108017at2759"/>
<dbReference type="PRINTS" id="PR00193">
    <property type="entry name" value="MYOSINHEAVY"/>
</dbReference>
<dbReference type="CDD" id="cd11827">
    <property type="entry name" value="SH3_MyoIe_If_like"/>
    <property type="match status" value="1"/>
</dbReference>
<dbReference type="Gene3D" id="1.20.5.4820">
    <property type="match status" value="1"/>
</dbReference>
<organism evidence="16 17">
    <name type="scientific">Aquarana catesbeiana</name>
    <name type="common">American bullfrog</name>
    <name type="synonym">Rana catesbeiana</name>
    <dbReference type="NCBI Taxonomy" id="8400"/>
    <lineage>
        <taxon>Eukaryota</taxon>
        <taxon>Metazoa</taxon>
        <taxon>Chordata</taxon>
        <taxon>Craniata</taxon>
        <taxon>Vertebrata</taxon>
        <taxon>Euteleostomi</taxon>
        <taxon>Amphibia</taxon>
        <taxon>Batrachia</taxon>
        <taxon>Anura</taxon>
        <taxon>Neobatrachia</taxon>
        <taxon>Ranoidea</taxon>
        <taxon>Ranidae</taxon>
        <taxon>Aquarana</taxon>
    </lineage>
</organism>
<keyword evidence="7 11" id="KW-0518">Myosin</keyword>
<evidence type="ECO:0000256" key="1">
    <source>
        <dbReference type="ARBA" id="ARBA00008314"/>
    </source>
</evidence>
<protein>
    <submittedName>
        <fullName evidence="16">Unconventional myosin-Ie</fullName>
    </submittedName>
</protein>
<dbReference type="Gene3D" id="3.40.850.10">
    <property type="entry name" value="Kinesin motor domain"/>
    <property type="match status" value="1"/>
</dbReference>
<dbReference type="PROSITE" id="PS50002">
    <property type="entry name" value="SH3"/>
    <property type="match status" value="1"/>
</dbReference>
<feature type="domain" description="TH1" evidence="15">
    <location>
        <begin position="711"/>
        <end position="902"/>
    </location>
</feature>
<accession>A0A2G9SLJ8</accession>
<evidence type="ECO:0000259" key="13">
    <source>
        <dbReference type="PROSITE" id="PS50002"/>
    </source>
</evidence>
<dbReference type="GO" id="GO:0007015">
    <property type="term" value="P:actin filament organization"/>
    <property type="evidence" value="ECO:0007669"/>
    <property type="project" value="TreeGrafter"/>
</dbReference>
<dbReference type="FunFam" id="1.20.120.720:FF:000010">
    <property type="entry name" value="Unconventional myosin-Ie"/>
    <property type="match status" value="1"/>
</dbReference>
<gene>
    <name evidence="16" type="ORF">AB205_0147980</name>
</gene>
<dbReference type="GO" id="GO:0005524">
    <property type="term" value="F:ATP binding"/>
    <property type="evidence" value="ECO:0007669"/>
    <property type="project" value="UniProtKB-UniRule"/>
</dbReference>
<dbReference type="InterPro" id="IPR036961">
    <property type="entry name" value="Kinesin_motor_dom_sf"/>
</dbReference>
<dbReference type="PROSITE" id="PS51456">
    <property type="entry name" value="MYOSIN_MOTOR"/>
    <property type="match status" value="1"/>
</dbReference>
<sequence length="1061" mass="122305">GSKERYHWQTQNVRQSGVDDMVLLSKITEDAIVENLKKRYMDDFIFTYIGPVLISVNPFKQLPYFTDKEIEMYQGAAQYENPPHIYALADTVGESGAGKTVGAKYIMGYISKVSGGGAKVQHVKDIILKSNPLLEAFGNAKTVRNNNSSRFGKYFEIQFSRGGEPDGGRISNFLLEKSRVVSQNTGERNFHIFYQLLDGATAEDRENLGVTTPDYYLYLNQSAVYHVEDVSDKQEFAETMAAMDVVGLTHEEQANVLQIVAGILHLGNIAFKEDGNYAVVESTDFLAFPAYLLGIDQGRLQEKLTSRKMDSKWGGKSEVIDVTLNKEQACFTRDALSKALYTRLFDFLVEAVNKAMRKDVEEYNIGVLDIYGFEIFQKNGFEQFCINFVNEKLQQIFIELTLKAEQEEYVQEGIHWNPIEYFNNKIVCDLIENKVSPPGVMSILDDVCATMHAKGEGADQTLLQKLQSAIGNHEHFNSWNKGFIIHHYAGKVSYDVEGFCERNRDVLFTDLIELMQSSEIPFIRARFPENLNADKKGRPSTASSKIKKQANDLVQTLMKCTPHYIRCIKPNESKKARDWEDNRVKHQVEYLGLRENIRVRRAGYAYRRIFRKFLNRYAILTRETWPEWRGDEKKGVLHLLKSVNMDADQYQLGKTKVFIKAPESLFLLEEMRERKYDNYARVIQKAWRKHTAVRKYIRMREEASNIILNKKERRRNSINRNFVGDYIGMDSRPELRQFVGRRERIDFADTVVKYDRRFKTLKRDMVLTPKFVYLIGREKMKQGPEKGQIKEVLKRKIELKDIQFVSMSTLQDDFIILHEAQYDSVLESVFKTEFLSLLYKRYEERMQKKLDVRFSNQLEFKVKKEGWTPWGAAGTRQIQFQTGSGDVAVPKVNGKVLLVMIGAGLPKNSRPTRKDNRKSQYLGVHTQSTGFSHLKNWRIRSLRCGNYLQTPFTNRIMAGENTARGSLFTLLFLLSSLQRRLSKEMKPVPGGGRSKPAPKPKPQPQLPCCRALYAYDAQDTDELSFNANDVLEIVREDPSGWWQGRLRGREGLFPGNYVEKI</sequence>
<dbReference type="Gene3D" id="1.20.58.530">
    <property type="match status" value="1"/>
</dbReference>
<feature type="domain" description="SH3" evidence="13">
    <location>
        <begin position="1004"/>
        <end position="1061"/>
    </location>
</feature>
<evidence type="ECO:0000313" key="17">
    <source>
        <dbReference type="Proteomes" id="UP000228934"/>
    </source>
</evidence>
<evidence type="ECO:0000256" key="2">
    <source>
        <dbReference type="ARBA" id="ARBA00022443"/>
    </source>
</evidence>
<feature type="region of interest" description="Actin-binding" evidence="11">
    <location>
        <begin position="550"/>
        <end position="572"/>
    </location>
</feature>
<evidence type="ECO:0000313" key="16">
    <source>
        <dbReference type="EMBL" id="PIO40974.1"/>
    </source>
</evidence>
<dbReference type="FunFam" id="1.20.58.530:FF:000007">
    <property type="entry name" value="Myosin IE"/>
    <property type="match status" value="1"/>
</dbReference>
<dbReference type="InterPro" id="IPR027417">
    <property type="entry name" value="P-loop_NTPase"/>
</dbReference>
<dbReference type="GO" id="GO:0005902">
    <property type="term" value="C:microvillus"/>
    <property type="evidence" value="ECO:0007669"/>
    <property type="project" value="TreeGrafter"/>
</dbReference>
<reference evidence="17" key="1">
    <citation type="journal article" date="2017" name="Nat. Commun.">
        <title>The North American bullfrog draft genome provides insight into hormonal regulation of long noncoding RNA.</title>
        <authorList>
            <person name="Hammond S.A."/>
            <person name="Warren R.L."/>
            <person name="Vandervalk B.P."/>
            <person name="Kucuk E."/>
            <person name="Khan H."/>
            <person name="Gibb E.A."/>
            <person name="Pandoh P."/>
            <person name="Kirk H."/>
            <person name="Zhao Y."/>
            <person name="Jones M."/>
            <person name="Mungall A.J."/>
            <person name="Coope R."/>
            <person name="Pleasance S."/>
            <person name="Moore R.A."/>
            <person name="Holt R.A."/>
            <person name="Round J.M."/>
            <person name="Ohora S."/>
            <person name="Walle B.V."/>
            <person name="Veldhoen N."/>
            <person name="Helbing C.C."/>
            <person name="Birol I."/>
        </authorList>
    </citation>
    <scope>NUCLEOTIDE SEQUENCE [LARGE SCALE GENOMIC DNA]</scope>
</reference>
<evidence type="ECO:0000256" key="11">
    <source>
        <dbReference type="PROSITE-ProRule" id="PRU00782"/>
    </source>
</evidence>
<evidence type="ECO:0000256" key="8">
    <source>
        <dbReference type="ARBA" id="ARBA00023175"/>
    </source>
</evidence>
<dbReference type="Pfam" id="PF00063">
    <property type="entry name" value="Myosin_head"/>
    <property type="match status" value="1"/>
</dbReference>
<dbReference type="PRINTS" id="PR00452">
    <property type="entry name" value="SH3DOMAIN"/>
</dbReference>
<dbReference type="Pfam" id="PF06017">
    <property type="entry name" value="Myosin_TH1"/>
    <property type="match status" value="1"/>
</dbReference>
<dbReference type="AlphaFoldDB" id="A0A2G9SLJ8"/>
<dbReference type="GO" id="GO:0016459">
    <property type="term" value="C:myosin complex"/>
    <property type="evidence" value="ECO:0007669"/>
    <property type="project" value="UniProtKB-KW"/>
</dbReference>
<evidence type="ECO:0000256" key="5">
    <source>
        <dbReference type="ARBA" id="ARBA00022840"/>
    </source>
</evidence>
<keyword evidence="2 10" id="KW-0728">SH3 domain</keyword>
<dbReference type="InterPro" id="IPR010926">
    <property type="entry name" value="Myosin_TH1"/>
</dbReference>
<dbReference type="GO" id="GO:0000146">
    <property type="term" value="F:microfilament motor activity"/>
    <property type="evidence" value="ECO:0007669"/>
    <property type="project" value="TreeGrafter"/>
</dbReference>
<keyword evidence="8 11" id="KW-0505">Motor protein</keyword>
<feature type="domain" description="Myosin motor" evidence="14">
    <location>
        <begin position="16"/>
        <end position="673"/>
    </location>
</feature>
<evidence type="ECO:0000256" key="12">
    <source>
        <dbReference type="SAM" id="MobiDB-lite"/>
    </source>
</evidence>
<dbReference type="InterPro" id="IPR001609">
    <property type="entry name" value="Myosin_head_motor_dom-like"/>
</dbReference>
<keyword evidence="6" id="KW-0112">Calmodulin-binding</keyword>
<dbReference type="SUPFAM" id="SSF50044">
    <property type="entry name" value="SH3-domain"/>
    <property type="match status" value="1"/>
</dbReference>
<dbReference type="PANTHER" id="PTHR13140">
    <property type="entry name" value="MYOSIN"/>
    <property type="match status" value="1"/>
</dbReference>
<dbReference type="FunFam" id="2.30.30.40:FF:000072">
    <property type="entry name" value="Unconventional Myosin IB"/>
    <property type="match status" value="1"/>
</dbReference>
<keyword evidence="5 11" id="KW-0067">ATP-binding</keyword>
<dbReference type="SUPFAM" id="SSF52540">
    <property type="entry name" value="P-loop containing nucleoside triphosphate hydrolases"/>
    <property type="match status" value="1"/>
</dbReference>
<dbReference type="InterPro" id="IPR001452">
    <property type="entry name" value="SH3_domain"/>
</dbReference>
<dbReference type="EMBL" id="KV923250">
    <property type="protein sequence ID" value="PIO40974.1"/>
    <property type="molecule type" value="Genomic_DNA"/>
</dbReference>
<dbReference type="Proteomes" id="UP000228934">
    <property type="component" value="Unassembled WGS sequence"/>
</dbReference>
<proteinExistence type="inferred from homology"/>
<name>A0A2G9SLJ8_AQUCT</name>
<dbReference type="InterPro" id="IPR035507">
    <property type="entry name" value="Ie/If_SH3"/>
</dbReference>
<dbReference type="GO" id="GO:0051015">
    <property type="term" value="F:actin filament binding"/>
    <property type="evidence" value="ECO:0007669"/>
    <property type="project" value="TreeGrafter"/>
</dbReference>
<feature type="non-terminal residue" evidence="16">
    <location>
        <position position="1"/>
    </location>
</feature>
<evidence type="ECO:0000256" key="10">
    <source>
        <dbReference type="PROSITE-ProRule" id="PRU00192"/>
    </source>
</evidence>
<dbReference type="Gene3D" id="1.20.120.720">
    <property type="entry name" value="Myosin VI head, motor domain, U50 subdomain"/>
    <property type="match status" value="1"/>
</dbReference>
<evidence type="ECO:0000256" key="9">
    <source>
        <dbReference type="ARBA" id="ARBA00023203"/>
    </source>
</evidence>
<dbReference type="Gene3D" id="1.10.10.820">
    <property type="match status" value="1"/>
</dbReference>
<keyword evidence="4 11" id="KW-0547">Nucleotide-binding</keyword>
<dbReference type="FunFam" id="1.10.10.820:FF:000001">
    <property type="entry name" value="Myosin heavy chain"/>
    <property type="match status" value="1"/>
</dbReference>
<dbReference type="PROSITE" id="PS51757">
    <property type="entry name" value="TH1"/>
    <property type="match status" value="1"/>
</dbReference>
<keyword evidence="9 11" id="KW-0009">Actin-binding</keyword>
<feature type="region of interest" description="Disordered" evidence="12">
    <location>
        <begin position="984"/>
        <end position="1003"/>
    </location>
</feature>
<evidence type="ECO:0000259" key="15">
    <source>
        <dbReference type="PROSITE" id="PS51757"/>
    </source>
</evidence>
<dbReference type="InterPro" id="IPR036028">
    <property type="entry name" value="SH3-like_dom_sf"/>
</dbReference>
<keyword evidence="3" id="KW-0597">Phosphoprotein</keyword>
<dbReference type="Gene3D" id="2.30.30.40">
    <property type="entry name" value="SH3 Domains"/>
    <property type="match status" value="1"/>
</dbReference>
<evidence type="ECO:0000256" key="7">
    <source>
        <dbReference type="ARBA" id="ARBA00023123"/>
    </source>
</evidence>
<keyword evidence="17" id="KW-1185">Reference proteome</keyword>
<dbReference type="Pfam" id="PF14604">
    <property type="entry name" value="SH3_9"/>
    <property type="match status" value="1"/>
</dbReference>
<dbReference type="FunFam" id="1.20.5.4820:FF:000004">
    <property type="entry name" value="Myosin IE"/>
    <property type="match status" value="1"/>
</dbReference>
<evidence type="ECO:0000259" key="14">
    <source>
        <dbReference type="PROSITE" id="PS51456"/>
    </source>
</evidence>
<dbReference type="CDD" id="cd01378">
    <property type="entry name" value="MYSc_Myo1"/>
    <property type="match status" value="1"/>
</dbReference>
<dbReference type="PANTHER" id="PTHR13140:SF865">
    <property type="entry name" value="MYOSIN IEB"/>
    <property type="match status" value="1"/>
</dbReference>
<dbReference type="SMART" id="SM00242">
    <property type="entry name" value="MYSc"/>
    <property type="match status" value="1"/>
</dbReference>
<evidence type="ECO:0000256" key="6">
    <source>
        <dbReference type="ARBA" id="ARBA00022860"/>
    </source>
</evidence>